<sequence length="310" mass="33793">MATATAARTPRPRQPLSGRVSDRAFNRASVLLMSVAILAVAYPIYFIVIASVSDPNAVQNGQVLLAPSGFTLEGYERIFSDPTILRGFGNSVLYTALASAISVVLIVSGGYALSRRDLPGRRTITFLLVITLFFDGGMIPRYLVVKELGMLNTIWAMVIPAAVGVWNLLIARSFFDVTIPHELREAAQLDGASDFRFFFRIAVPLATSLIVLMAMIHQVANWNAFFDALIFLNDADKYPLQLVLRNILIQSDLSQLGATTGDIESYAQAQRVGELVKYGTIVVSTLPVIALIPFLQKHFTKGALLGAVKS</sequence>
<keyword evidence="10" id="KW-1185">Reference proteome</keyword>
<keyword evidence="4 7" id="KW-0812">Transmembrane</keyword>
<dbReference type="SUPFAM" id="SSF161098">
    <property type="entry name" value="MetI-like"/>
    <property type="match status" value="1"/>
</dbReference>
<evidence type="ECO:0000256" key="3">
    <source>
        <dbReference type="ARBA" id="ARBA00022475"/>
    </source>
</evidence>
<feature type="transmembrane region" description="Helical" evidence="7">
    <location>
        <begin position="92"/>
        <end position="112"/>
    </location>
</feature>
<comment type="caution">
    <text evidence="9">The sequence shown here is derived from an EMBL/GenBank/DDBJ whole genome shotgun (WGS) entry which is preliminary data.</text>
</comment>
<evidence type="ECO:0000256" key="6">
    <source>
        <dbReference type="ARBA" id="ARBA00023136"/>
    </source>
</evidence>
<dbReference type="InterPro" id="IPR000515">
    <property type="entry name" value="MetI-like"/>
</dbReference>
<protein>
    <submittedName>
        <fullName evidence="9">Carbohydrate ABC transporter membrane protein 2 (CUT1 family)</fullName>
    </submittedName>
</protein>
<comment type="similarity">
    <text evidence="7">Belongs to the binding-protein-dependent transport system permease family.</text>
</comment>
<dbReference type="Gene3D" id="1.10.3720.10">
    <property type="entry name" value="MetI-like"/>
    <property type="match status" value="1"/>
</dbReference>
<dbReference type="PANTHER" id="PTHR43744">
    <property type="entry name" value="ABC TRANSPORTER PERMEASE PROTEIN MG189-RELATED-RELATED"/>
    <property type="match status" value="1"/>
</dbReference>
<feature type="transmembrane region" description="Helical" evidence="7">
    <location>
        <begin position="195"/>
        <end position="216"/>
    </location>
</feature>
<evidence type="ECO:0000313" key="9">
    <source>
        <dbReference type="EMBL" id="ROR96757.1"/>
    </source>
</evidence>
<evidence type="ECO:0000256" key="5">
    <source>
        <dbReference type="ARBA" id="ARBA00022989"/>
    </source>
</evidence>
<evidence type="ECO:0000259" key="8">
    <source>
        <dbReference type="PROSITE" id="PS50928"/>
    </source>
</evidence>
<evidence type="ECO:0000256" key="4">
    <source>
        <dbReference type="ARBA" id="ARBA00022692"/>
    </source>
</evidence>
<dbReference type="CDD" id="cd06261">
    <property type="entry name" value="TM_PBP2"/>
    <property type="match status" value="1"/>
</dbReference>
<keyword evidence="5 7" id="KW-1133">Transmembrane helix</keyword>
<keyword evidence="3" id="KW-1003">Cell membrane</keyword>
<feature type="domain" description="ABC transmembrane type-1" evidence="8">
    <location>
        <begin position="88"/>
        <end position="293"/>
    </location>
</feature>
<dbReference type="InterPro" id="IPR035906">
    <property type="entry name" value="MetI-like_sf"/>
</dbReference>
<gene>
    <name evidence="9" type="ORF">EDD28_1348</name>
</gene>
<keyword evidence="6 7" id="KW-0472">Membrane</keyword>
<dbReference type="GO" id="GO:0005886">
    <property type="term" value="C:plasma membrane"/>
    <property type="evidence" value="ECO:0007669"/>
    <property type="project" value="UniProtKB-SubCell"/>
</dbReference>
<evidence type="ECO:0000256" key="2">
    <source>
        <dbReference type="ARBA" id="ARBA00022448"/>
    </source>
</evidence>
<evidence type="ECO:0000313" key="10">
    <source>
        <dbReference type="Proteomes" id="UP000275356"/>
    </source>
</evidence>
<feature type="transmembrane region" description="Helical" evidence="7">
    <location>
        <begin position="124"/>
        <end position="142"/>
    </location>
</feature>
<name>A0A3N2DAE5_9MICO</name>
<dbReference type="PROSITE" id="PS50928">
    <property type="entry name" value="ABC_TM1"/>
    <property type="match status" value="1"/>
</dbReference>
<evidence type="ECO:0000256" key="1">
    <source>
        <dbReference type="ARBA" id="ARBA00004651"/>
    </source>
</evidence>
<reference evidence="9 10" key="1">
    <citation type="submission" date="2018-11" db="EMBL/GenBank/DDBJ databases">
        <title>Sequencing the genomes of 1000 actinobacteria strains.</title>
        <authorList>
            <person name="Klenk H.-P."/>
        </authorList>
    </citation>
    <scope>NUCLEOTIDE SEQUENCE [LARGE SCALE GENOMIC DNA]</scope>
    <source>
        <strain evidence="9 10">DSM 13521</strain>
    </source>
</reference>
<proteinExistence type="inferred from homology"/>
<organism evidence="9 10">
    <name type="scientific">Salana multivorans</name>
    <dbReference type="NCBI Taxonomy" id="120377"/>
    <lineage>
        <taxon>Bacteria</taxon>
        <taxon>Bacillati</taxon>
        <taxon>Actinomycetota</taxon>
        <taxon>Actinomycetes</taxon>
        <taxon>Micrococcales</taxon>
        <taxon>Beutenbergiaceae</taxon>
        <taxon>Salana</taxon>
    </lineage>
</organism>
<feature type="transmembrane region" description="Helical" evidence="7">
    <location>
        <begin position="154"/>
        <end position="175"/>
    </location>
</feature>
<dbReference type="Pfam" id="PF00528">
    <property type="entry name" value="BPD_transp_1"/>
    <property type="match status" value="1"/>
</dbReference>
<feature type="transmembrane region" description="Helical" evidence="7">
    <location>
        <begin position="275"/>
        <end position="295"/>
    </location>
</feature>
<comment type="subcellular location">
    <subcellularLocation>
        <location evidence="1 7">Cell membrane</location>
        <topology evidence="1 7">Multi-pass membrane protein</topology>
    </subcellularLocation>
</comment>
<evidence type="ECO:0000256" key="7">
    <source>
        <dbReference type="RuleBase" id="RU363032"/>
    </source>
</evidence>
<dbReference type="RefSeq" id="WP_123738893.1">
    <property type="nucleotide sequence ID" value="NZ_RKHQ01000001.1"/>
</dbReference>
<dbReference type="PANTHER" id="PTHR43744:SF9">
    <property type="entry name" value="POLYGALACTURONAN_RHAMNOGALACTURONAN TRANSPORT SYSTEM PERMEASE PROTEIN YTCP"/>
    <property type="match status" value="1"/>
</dbReference>
<dbReference type="AlphaFoldDB" id="A0A3N2DAE5"/>
<dbReference type="OrthoDB" id="2063054at2"/>
<keyword evidence="2 7" id="KW-0813">Transport</keyword>
<dbReference type="Proteomes" id="UP000275356">
    <property type="component" value="Unassembled WGS sequence"/>
</dbReference>
<dbReference type="EMBL" id="RKHQ01000001">
    <property type="protein sequence ID" value="ROR96757.1"/>
    <property type="molecule type" value="Genomic_DNA"/>
</dbReference>
<accession>A0A3N2DAE5</accession>
<feature type="transmembrane region" description="Helical" evidence="7">
    <location>
        <begin position="30"/>
        <end position="52"/>
    </location>
</feature>
<dbReference type="GO" id="GO:0055085">
    <property type="term" value="P:transmembrane transport"/>
    <property type="evidence" value="ECO:0007669"/>
    <property type="project" value="InterPro"/>
</dbReference>